<dbReference type="EMBL" id="CP011388">
    <property type="protein sequence ID" value="ANE47022.1"/>
    <property type="molecule type" value="Genomic_DNA"/>
</dbReference>
<evidence type="ECO:0000256" key="1">
    <source>
        <dbReference type="ARBA" id="ARBA00007572"/>
    </source>
</evidence>
<dbReference type="SUPFAM" id="SSF56091">
    <property type="entry name" value="DNA ligase/mRNA capping enzyme, catalytic domain"/>
    <property type="match status" value="1"/>
</dbReference>
<dbReference type="GO" id="GO:0006281">
    <property type="term" value="P:DNA repair"/>
    <property type="evidence" value="ECO:0007669"/>
    <property type="project" value="InterPro"/>
</dbReference>
<dbReference type="RefSeq" id="WP_068607100.1">
    <property type="nucleotide sequence ID" value="NZ_CP011388.1"/>
</dbReference>
<dbReference type="Gene3D" id="2.40.50.140">
    <property type="entry name" value="Nucleic acid-binding proteins"/>
    <property type="match status" value="1"/>
</dbReference>
<dbReference type="PANTHER" id="PTHR45674:SF4">
    <property type="entry name" value="DNA LIGASE 1"/>
    <property type="match status" value="1"/>
</dbReference>
<dbReference type="PANTHER" id="PTHR45674">
    <property type="entry name" value="DNA LIGASE 1/3 FAMILY MEMBER"/>
    <property type="match status" value="1"/>
</dbReference>
<name>A0A172TJ82_9BACL</name>
<dbReference type="Pfam" id="PF01068">
    <property type="entry name" value="DNA_ligase_A_M"/>
    <property type="match status" value="1"/>
</dbReference>
<dbReference type="AlphaFoldDB" id="A0A172TJ82"/>
<organism evidence="5 6">
    <name type="scientific">Paenibacillus swuensis</name>
    <dbReference type="NCBI Taxonomy" id="1178515"/>
    <lineage>
        <taxon>Bacteria</taxon>
        <taxon>Bacillati</taxon>
        <taxon>Bacillota</taxon>
        <taxon>Bacilli</taxon>
        <taxon>Bacillales</taxon>
        <taxon>Paenibacillaceae</taxon>
        <taxon>Paenibacillus</taxon>
    </lineage>
</organism>
<gene>
    <name evidence="5" type="ORF">SY83_12930</name>
</gene>
<evidence type="ECO:0000313" key="6">
    <source>
        <dbReference type="Proteomes" id="UP000076927"/>
    </source>
</evidence>
<comment type="catalytic activity">
    <reaction evidence="3">
        <text>ATP + (deoxyribonucleotide)n-3'-hydroxyl + 5'-phospho-(deoxyribonucleotide)m = (deoxyribonucleotide)n+m + AMP + diphosphate.</text>
        <dbReference type="EC" id="6.5.1.1"/>
    </reaction>
</comment>
<dbReference type="InterPro" id="IPR050191">
    <property type="entry name" value="ATP-dep_DNA_ligase"/>
</dbReference>
<evidence type="ECO:0000256" key="2">
    <source>
        <dbReference type="ARBA" id="ARBA00022598"/>
    </source>
</evidence>
<dbReference type="GO" id="GO:0006310">
    <property type="term" value="P:DNA recombination"/>
    <property type="evidence" value="ECO:0007669"/>
    <property type="project" value="InterPro"/>
</dbReference>
<accession>A0A172TJ82</accession>
<evidence type="ECO:0000313" key="5">
    <source>
        <dbReference type="EMBL" id="ANE47022.1"/>
    </source>
</evidence>
<evidence type="ECO:0000256" key="3">
    <source>
        <dbReference type="ARBA" id="ARBA00034003"/>
    </source>
</evidence>
<sequence>MIPLPGNPMAPILQEAIPEGDDWGYQIKWDGVRLLSAVGNGKVDLYSRKMLLKNSVYPEVAQRLSSLKGELLLDGEAVVIDPVLQRPVFQKVLQRERTRSATGIKDMMERSPVVYVLFDLLYEDGEDLRKLPYAERHQRLLARFPDKHPNLLVSDLFHDGAALWNWVSTNGWEGIVSKRLSGSYKEGKKHKDWFKKKITVNLTVDIVGVTVREGQVASLVMAVDGVYFGRVSLGLNVGHKRRIMQYIQDHPLDQRPFHALPADLKGETVLWTSQPFPCPVTGLEITSAGLLRHPQIVKVPEV</sequence>
<keyword evidence="6" id="KW-1185">Reference proteome</keyword>
<dbReference type="GO" id="GO:0003910">
    <property type="term" value="F:DNA ligase (ATP) activity"/>
    <property type="evidence" value="ECO:0007669"/>
    <property type="project" value="UniProtKB-EC"/>
</dbReference>
<dbReference type="Proteomes" id="UP000076927">
    <property type="component" value="Chromosome"/>
</dbReference>
<dbReference type="STRING" id="1178515.SY83_12930"/>
<dbReference type="Gene3D" id="3.30.470.30">
    <property type="entry name" value="DNA ligase/mRNA capping enzyme"/>
    <property type="match status" value="1"/>
</dbReference>
<keyword evidence="2" id="KW-0436">Ligase</keyword>
<dbReference type="GO" id="GO:0005524">
    <property type="term" value="F:ATP binding"/>
    <property type="evidence" value="ECO:0007669"/>
    <property type="project" value="InterPro"/>
</dbReference>
<protein>
    <recommendedName>
        <fullName evidence="4">ATP-dependent DNA ligase family profile domain-containing protein</fullName>
    </recommendedName>
</protein>
<dbReference type="InterPro" id="IPR012340">
    <property type="entry name" value="NA-bd_OB-fold"/>
</dbReference>
<dbReference type="KEGG" id="pswu:SY83_12930"/>
<comment type="similarity">
    <text evidence="1">Belongs to the ATP-dependent DNA ligase family.</text>
</comment>
<dbReference type="SUPFAM" id="SSF50249">
    <property type="entry name" value="Nucleic acid-binding proteins"/>
    <property type="match status" value="1"/>
</dbReference>
<reference evidence="5 6" key="1">
    <citation type="submission" date="2015-01" db="EMBL/GenBank/DDBJ databases">
        <title>Paenibacillus swuensis/DY6/whole genome sequencing.</title>
        <authorList>
            <person name="Kim M.K."/>
            <person name="Srinivasan S."/>
            <person name="Lee J.-J."/>
        </authorList>
    </citation>
    <scope>NUCLEOTIDE SEQUENCE [LARGE SCALE GENOMIC DNA]</scope>
    <source>
        <strain evidence="5 6">DY6</strain>
    </source>
</reference>
<dbReference type="PROSITE" id="PS50160">
    <property type="entry name" value="DNA_LIGASE_A3"/>
    <property type="match status" value="1"/>
</dbReference>
<dbReference type="CDD" id="cd07906">
    <property type="entry name" value="Adenylation_DNA_ligase_LigD_LigC"/>
    <property type="match status" value="1"/>
</dbReference>
<dbReference type="Gene3D" id="3.30.1490.70">
    <property type="match status" value="1"/>
</dbReference>
<feature type="domain" description="ATP-dependent DNA ligase family profile" evidence="4">
    <location>
        <begin position="106"/>
        <end position="240"/>
    </location>
</feature>
<evidence type="ECO:0000259" key="4">
    <source>
        <dbReference type="PROSITE" id="PS50160"/>
    </source>
</evidence>
<dbReference type="OrthoDB" id="9802472at2"/>
<proteinExistence type="inferred from homology"/>
<dbReference type="PATRIC" id="fig|1178515.4.peg.2589"/>
<dbReference type="InterPro" id="IPR012310">
    <property type="entry name" value="DNA_ligase_ATP-dep_cent"/>
</dbReference>